<sequence>MSVVFETFGGFPWTPMYVDTFDKNKCLGCGRCIKLCVQKVLGVETYEDDEGTERQIAKIDNKDHCIGCQSCGSICVRRCYTFKSKS</sequence>
<evidence type="ECO:0000313" key="3">
    <source>
        <dbReference type="Proteomes" id="UP000184010"/>
    </source>
</evidence>
<proteinExistence type="predicted"/>
<dbReference type="PROSITE" id="PS51379">
    <property type="entry name" value="4FE4S_FER_2"/>
    <property type="match status" value="2"/>
</dbReference>
<dbReference type="EMBL" id="FRDN01000005">
    <property type="protein sequence ID" value="SHN63103.1"/>
    <property type="molecule type" value="Genomic_DNA"/>
</dbReference>
<feature type="domain" description="4Fe-4S ferredoxin-type" evidence="1">
    <location>
        <begin position="55"/>
        <end position="85"/>
    </location>
</feature>
<organism evidence="2 3">
    <name type="scientific">Desulfitobacterium chlororespirans DSM 11544</name>
    <dbReference type="NCBI Taxonomy" id="1121395"/>
    <lineage>
        <taxon>Bacteria</taxon>
        <taxon>Bacillati</taxon>
        <taxon>Bacillota</taxon>
        <taxon>Clostridia</taxon>
        <taxon>Eubacteriales</taxon>
        <taxon>Desulfitobacteriaceae</taxon>
        <taxon>Desulfitobacterium</taxon>
    </lineage>
</organism>
<dbReference type="InterPro" id="IPR017896">
    <property type="entry name" value="4Fe4S_Fe-S-bd"/>
</dbReference>
<reference evidence="3" key="1">
    <citation type="submission" date="2016-12" db="EMBL/GenBank/DDBJ databases">
        <authorList>
            <person name="Varghese N."/>
            <person name="Submissions S."/>
        </authorList>
    </citation>
    <scope>NUCLEOTIDE SEQUENCE [LARGE SCALE GENOMIC DNA]</scope>
    <source>
        <strain evidence="3">DSM 11544</strain>
    </source>
</reference>
<accession>A0A1M7SX54</accession>
<dbReference type="AlphaFoldDB" id="A0A1M7SX54"/>
<gene>
    <name evidence="2" type="ORF">SAMN02745215_01269</name>
</gene>
<protein>
    <submittedName>
        <fullName evidence="2">Ferredoxin III, nif-specific</fullName>
    </submittedName>
</protein>
<dbReference type="Gene3D" id="3.30.70.20">
    <property type="match status" value="1"/>
</dbReference>
<dbReference type="RefSeq" id="WP_072771821.1">
    <property type="nucleotide sequence ID" value="NZ_FRDN01000005.1"/>
</dbReference>
<dbReference type="STRING" id="1121395.SAMN02745215_01269"/>
<evidence type="ECO:0000259" key="1">
    <source>
        <dbReference type="PROSITE" id="PS51379"/>
    </source>
</evidence>
<name>A0A1M7SX54_9FIRM</name>
<evidence type="ECO:0000313" key="2">
    <source>
        <dbReference type="EMBL" id="SHN63103.1"/>
    </source>
</evidence>
<dbReference type="Proteomes" id="UP000184010">
    <property type="component" value="Unassembled WGS sequence"/>
</dbReference>
<keyword evidence="3" id="KW-1185">Reference proteome</keyword>
<feature type="domain" description="4Fe-4S ferredoxin-type" evidence="1">
    <location>
        <begin position="17"/>
        <end position="46"/>
    </location>
</feature>
<dbReference type="Pfam" id="PF12838">
    <property type="entry name" value="Fer4_7"/>
    <property type="match status" value="1"/>
</dbReference>
<dbReference type="SUPFAM" id="SSF54862">
    <property type="entry name" value="4Fe-4S ferredoxins"/>
    <property type="match status" value="1"/>
</dbReference>